<dbReference type="PROSITE" id="PS01081">
    <property type="entry name" value="HTH_TETR_1"/>
    <property type="match status" value="1"/>
</dbReference>
<proteinExistence type="predicted"/>
<evidence type="ECO:0000256" key="2">
    <source>
        <dbReference type="SAM" id="MobiDB-lite"/>
    </source>
</evidence>
<dbReference type="InterPro" id="IPR009057">
    <property type="entry name" value="Homeodomain-like_sf"/>
</dbReference>
<dbReference type="AlphaFoldDB" id="A0A094PWV1"/>
<feature type="domain" description="HTH tetR-type" evidence="3">
    <location>
        <begin position="30"/>
        <end position="90"/>
    </location>
</feature>
<accession>A0A094PWV1</accession>
<dbReference type="InterPro" id="IPR050624">
    <property type="entry name" value="HTH-type_Tx_Regulator"/>
</dbReference>
<feature type="compositionally biased region" description="Basic residues" evidence="2">
    <location>
        <begin position="1"/>
        <end position="10"/>
    </location>
</feature>
<dbReference type="EMBL" id="JNSK01000070">
    <property type="protein sequence ID" value="KGA16280.1"/>
    <property type="molecule type" value="Genomic_DNA"/>
</dbReference>
<gene>
    <name evidence="4" type="ORF">GM50_14900</name>
</gene>
<dbReference type="PANTHER" id="PTHR43479">
    <property type="entry name" value="ACREF/ENVCD OPERON REPRESSOR-RELATED"/>
    <property type="match status" value="1"/>
</dbReference>
<protein>
    <recommendedName>
        <fullName evidence="3">HTH tetR-type domain-containing protein</fullName>
    </recommendedName>
</protein>
<dbReference type="Pfam" id="PF00440">
    <property type="entry name" value="TetR_N"/>
    <property type="match status" value="1"/>
</dbReference>
<evidence type="ECO:0000313" key="4">
    <source>
        <dbReference type="EMBL" id="KGA16280.1"/>
    </source>
</evidence>
<name>A0A094PWV1_9ZZZZ</name>
<reference evidence="4" key="1">
    <citation type="submission" date="2014-05" db="EMBL/GenBank/DDBJ databases">
        <title>Key roles for freshwater Actinobacteria revealed by deep metagenomic sequencing.</title>
        <authorList>
            <person name="Ghai R."/>
            <person name="Mizuno C.M."/>
            <person name="Picazo A."/>
            <person name="Camacho A."/>
            <person name="Rodriguez-Valera F."/>
        </authorList>
    </citation>
    <scope>NUCLEOTIDE SEQUENCE</scope>
</reference>
<comment type="caution">
    <text evidence="4">The sequence shown here is derived from an EMBL/GenBank/DDBJ whole genome shotgun (WGS) entry which is preliminary data.</text>
</comment>
<keyword evidence="1" id="KW-0238">DNA-binding</keyword>
<dbReference type="GO" id="GO:0003677">
    <property type="term" value="F:DNA binding"/>
    <property type="evidence" value="ECO:0007669"/>
    <property type="project" value="UniProtKB-KW"/>
</dbReference>
<dbReference type="PANTHER" id="PTHR43479:SF11">
    <property type="entry name" value="ACREF_ENVCD OPERON REPRESSOR-RELATED"/>
    <property type="match status" value="1"/>
</dbReference>
<dbReference type="Gene3D" id="1.10.357.10">
    <property type="entry name" value="Tetracycline Repressor, domain 2"/>
    <property type="match status" value="1"/>
</dbReference>
<dbReference type="InterPro" id="IPR001647">
    <property type="entry name" value="HTH_TetR"/>
</dbReference>
<dbReference type="PRINTS" id="PR00455">
    <property type="entry name" value="HTHTETR"/>
</dbReference>
<dbReference type="SUPFAM" id="SSF46689">
    <property type="entry name" value="Homeodomain-like"/>
    <property type="match status" value="1"/>
</dbReference>
<organism evidence="4">
    <name type="scientific">freshwater metagenome</name>
    <dbReference type="NCBI Taxonomy" id="449393"/>
    <lineage>
        <taxon>unclassified sequences</taxon>
        <taxon>metagenomes</taxon>
        <taxon>ecological metagenomes</taxon>
    </lineage>
</organism>
<evidence type="ECO:0000259" key="3">
    <source>
        <dbReference type="PROSITE" id="PS50977"/>
    </source>
</evidence>
<evidence type="ECO:0000256" key="1">
    <source>
        <dbReference type="ARBA" id="ARBA00023125"/>
    </source>
</evidence>
<feature type="region of interest" description="Disordered" evidence="2">
    <location>
        <begin position="1"/>
        <end position="30"/>
    </location>
</feature>
<dbReference type="InterPro" id="IPR023772">
    <property type="entry name" value="DNA-bd_HTH_TetR-type_CS"/>
</dbReference>
<dbReference type="PROSITE" id="PS50977">
    <property type="entry name" value="HTH_TETR_2"/>
    <property type="match status" value="1"/>
</dbReference>
<feature type="compositionally biased region" description="Polar residues" evidence="2">
    <location>
        <begin position="11"/>
        <end position="27"/>
    </location>
</feature>
<sequence length="190" mass="20864">MSLLRSHRARSQSSPLSTQPKYASQGATHRRTEEAILEATKDLIASVGLSKISMIDISTQSQVARATLYNHFRDKSSVIEALLQSEISRLIEEMQKVGTPADALEFLSISVSHDPALAGLRAHDPALLAQLLIHSEHPLYLDLARAVFSLTQSPSATGLAMRWLLGQVLQPVTQEQSRDQAVLLVENTLF</sequence>